<sequence length="62" mass="6577">MAKTLQAFCLVVEAGQIDETPGIESSATYLAILADSHTACDGRKDASSPPRSHFVVRIACRA</sequence>
<gene>
    <name evidence="1" type="ORF">HNQ36_002219</name>
</gene>
<dbReference type="AlphaFoldDB" id="A0A840MWW6"/>
<dbReference type="EMBL" id="JACHIJ010000003">
    <property type="protein sequence ID" value="MBB5052245.1"/>
    <property type="molecule type" value="Genomic_DNA"/>
</dbReference>
<comment type="caution">
    <text evidence="1">The sequence shown here is derived from an EMBL/GenBank/DDBJ whole genome shotgun (WGS) entry which is preliminary data.</text>
</comment>
<accession>A0A840MWW6</accession>
<reference evidence="1 2" key="1">
    <citation type="submission" date="2020-08" db="EMBL/GenBank/DDBJ databases">
        <title>Genomic Encyclopedia of Type Strains, Phase IV (KMG-IV): sequencing the most valuable type-strain genomes for metagenomic binning, comparative biology and taxonomic classification.</title>
        <authorList>
            <person name="Goeker M."/>
        </authorList>
    </citation>
    <scope>NUCLEOTIDE SEQUENCE [LARGE SCALE GENOMIC DNA]</scope>
    <source>
        <strain evidence="1 2">DSM 17498</strain>
    </source>
</reference>
<evidence type="ECO:0000313" key="1">
    <source>
        <dbReference type="EMBL" id="MBB5052245.1"/>
    </source>
</evidence>
<evidence type="ECO:0000313" key="2">
    <source>
        <dbReference type="Proteomes" id="UP000521227"/>
    </source>
</evidence>
<dbReference type="Proteomes" id="UP000521227">
    <property type="component" value="Unassembled WGS sequence"/>
</dbReference>
<name>A0A840MWW6_9BRAD</name>
<dbReference type="RefSeq" id="WP_184084744.1">
    <property type="nucleotide sequence ID" value="NZ_JACHIJ010000003.1"/>
</dbReference>
<organism evidence="1 2">
    <name type="scientific">Afipia massiliensis</name>
    <dbReference type="NCBI Taxonomy" id="211460"/>
    <lineage>
        <taxon>Bacteria</taxon>
        <taxon>Pseudomonadati</taxon>
        <taxon>Pseudomonadota</taxon>
        <taxon>Alphaproteobacteria</taxon>
        <taxon>Hyphomicrobiales</taxon>
        <taxon>Nitrobacteraceae</taxon>
        <taxon>Afipia</taxon>
    </lineage>
</organism>
<protein>
    <submittedName>
        <fullName evidence="1">Uncharacterized protein</fullName>
    </submittedName>
</protein>
<proteinExistence type="predicted"/>